<evidence type="ECO:0000313" key="3">
    <source>
        <dbReference type="Proteomes" id="UP000324800"/>
    </source>
</evidence>
<evidence type="ECO:0000256" key="1">
    <source>
        <dbReference type="SAM" id="Phobius"/>
    </source>
</evidence>
<comment type="caution">
    <text evidence="2">The sequence shown here is derived from an EMBL/GenBank/DDBJ whole genome shotgun (WGS) entry which is preliminary data.</text>
</comment>
<reference evidence="2 3" key="1">
    <citation type="submission" date="2019-03" db="EMBL/GenBank/DDBJ databases">
        <title>Single cell metagenomics reveals metabolic interactions within the superorganism composed of flagellate Streblomastix strix and complex community of Bacteroidetes bacteria on its surface.</title>
        <authorList>
            <person name="Treitli S.C."/>
            <person name="Kolisko M."/>
            <person name="Husnik F."/>
            <person name="Keeling P."/>
            <person name="Hampl V."/>
        </authorList>
    </citation>
    <scope>NUCLEOTIDE SEQUENCE [LARGE SCALE GENOMIC DNA]</scope>
    <source>
        <strain evidence="2">ST1C</strain>
    </source>
</reference>
<proteinExistence type="predicted"/>
<accession>A0A5J4UUK2</accession>
<gene>
    <name evidence="2" type="ORF">EZS28_030157</name>
</gene>
<protein>
    <submittedName>
        <fullName evidence="2">Uncharacterized protein</fullName>
    </submittedName>
</protein>
<sequence>MSDETECLIPDDVDLPESIYSDQETGSQRCKNQQRMPGLQYPFKGLEQLLNVFQESVVELLTIESGDIALNNTNFNYIIESARNDIYYGLFQINNYLSDELDKYHSTYQTVLIVVFILVIVGMLLISIITFLPLPVSLHTLSEQTDWISAMTYTVDERLKHFSEVEFDSELGTEVPRVDESHVLLYKSMSVIVNELHEQKQIFGDAIKLIERQMKKMNSSLNNPKKPIPIQEPELKNNEFLF</sequence>
<keyword evidence="1" id="KW-0812">Transmembrane</keyword>
<name>A0A5J4UUK2_9EUKA</name>
<feature type="transmembrane region" description="Helical" evidence="1">
    <location>
        <begin position="111"/>
        <end position="134"/>
    </location>
</feature>
<organism evidence="2 3">
    <name type="scientific">Streblomastix strix</name>
    <dbReference type="NCBI Taxonomy" id="222440"/>
    <lineage>
        <taxon>Eukaryota</taxon>
        <taxon>Metamonada</taxon>
        <taxon>Preaxostyla</taxon>
        <taxon>Oxymonadida</taxon>
        <taxon>Streblomastigidae</taxon>
        <taxon>Streblomastix</taxon>
    </lineage>
</organism>
<dbReference type="AlphaFoldDB" id="A0A5J4UUK2"/>
<evidence type="ECO:0000313" key="2">
    <source>
        <dbReference type="EMBL" id="KAA6374316.1"/>
    </source>
</evidence>
<keyword evidence="1" id="KW-1133">Transmembrane helix</keyword>
<dbReference type="EMBL" id="SNRW01012068">
    <property type="protein sequence ID" value="KAA6374316.1"/>
    <property type="molecule type" value="Genomic_DNA"/>
</dbReference>
<keyword evidence="1" id="KW-0472">Membrane</keyword>
<dbReference type="Proteomes" id="UP000324800">
    <property type="component" value="Unassembled WGS sequence"/>
</dbReference>